<feature type="region of interest" description="Disordered" evidence="1">
    <location>
        <begin position="36"/>
        <end position="73"/>
    </location>
</feature>
<comment type="caution">
    <text evidence="2">The sequence shown here is derived from an EMBL/GenBank/DDBJ whole genome shotgun (WGS) entry which is preliminary data.</text>
</comment>
<gene>
    <name evidence="2" type="ORF">Tci_017983</name>
</gene>
<reference evidence="2" key="1">
    <citation type="journal article" date="2019" name="Sci. Rep.">
        <title>Draft genome of Tanacetum cinerariifolium, the natural source of mosquito coil.</title>
        <authorList>
            <person name="Yamashiro T."/>
            <person name="Shiraishi A."/>
            <person name="Satake H."/>
            <person name="Nakayama K."/>
        </authorList>
    </citation>
    <scope>NUCLEOTIDE SEQUENCE</scope>
</reference>
<name>A0A6L2KD83_TANCI</name>
<accession>A0A6L2KD83</accession>
<organism evidence="2">
    <name type="scientific">Tanacetum cinerariifolium</name>
    <name type="common">Dalmatian daisy</name>
    <name type="synonym">Chrysanthemum cinerariifolium</name>
    <dbReference type="NCBI Taxonomy" id="118510"/>
    <lineage>
        <taxon>Eukaryota</taxon>
        <taxon>Viridiplantae</taxon>
        <taxon>Streptophyta</taxon>
        <taxon>Embryophyta</taxon>
        <taxon>Tracheophyta</taxon>
        <taxon>Spermatophyta</taxon>
        <taxon>Magnoliopsida</taxon>
        <taxon>eudicotyledons</taxon>
        <taxon>Gunneridae</taxon>
        <taxon>Pentapetalae</taxon>
        <taxon>asterids</taxon>
        <taxon>campanulids</taxon>
        <taxon>Asterales</taxon>
        <taxon>Asteraceae</taxon>
        <taxon>Asteroideae</taxon>
        <taxon>Anthemideae</taxon>
        <taxon>Anthemidinae</taxon>
        <taxon>Tanacetum</taxon>
    </lineage>
</organism>
<protein>
    <submittedName>
        <fullName evidence="2">Uncharacterized protein</fullName>
    </submittedName>
</protein>
<dbReference type="AlphaFoldDB" id="A0A6L2KD83"/>
<proteinExistence type="predicted"/>
<sequence length="251" mass="28250">MDASGVVRCMACETGRYHEAFRHWCAAPLSTFYPPTTSKSSSERSLHSSSHSAGPSRKRFRSLTDSVPSSAPVIGSLAPTHADLLRPRKRDLDVIDEDDVRDHIEVDPRDDREKFEASVGDTVVLGIDPRSVPMVDEEIIDPVEGDSSSLCGTRDGTVRSVEDMPNDLDDAIRDFYHHISKVRVDRIVGIETTQRQLEADQMIASGERAGMVKSIRSLRSENLKIRDDCDDLRRKLRRLESFAERRLGFWP</sequence>
<evidence type="ECO:0000256" key="1">
    <source>
        <dbReference type="SAM" id="MobiDB-lite"/>
    </source>
</evidence>
<evidence type="ECO:0000313" key="2">
    <source>
        <dbReference type="EMBL" id="GEU46005.1"/>
    </source>
</evidence>
<dbReference type="EMBL" id="BKCJ010002065">
    <property type="protein sequence ID" value="GEU46005.1"/>
    <property type="molecule type" value="Genomic_DNA"/>
</dbReference>